<evidence type="ECO:0000313" key="7">
    <source>
        <dbReference type="Proteomes" id="UP000011626"/>
    </source>
</evidence>
<dbReference type="Pfam" id="PF00941">
    <property type="entry name" value="FAD_binding_5"/>
    <property type="match status" value="1"/>
</dbReference>
<dbReference type="eggNOG" id="arCOG01926">
    <property type="taxonomic scope" value="Archaea"/>
</dbReference>
<dbReference type="Proteomes" id="UP000011626">
    <property type="component" value="Unassembled WGS sequence"/>
</dbReference>
<dbReference type="GO" id="GO:0071949">
    <property type="term" value="F:FAD binding"/>
    <property type="evidence" value="ECO:0007669"/>
    <property type="project" value="InterPro"/>
</dbReference>
<keyword evidence="2" id="KW-0274">FAD</keyword>
<feature type="compositionally biased region" description="Basic and acidic residues" evidence="4">
    <location>
        <begin position="13"/>
        <end position="27"/>
    </location>
</feature>
<protein>
    <submittedName>
        <fullName evidence="6">Molybdopterin dehydrogenase FAD-binding protein</fullName>
    </submittedName>
</protein>
<sequence>MRTVTEVSPVTERATDATGRSDADYHRPETVEAACRRLRDADGRARVVAGGQTLMPLVRQGLVDTDAFVDVSAIPALSGVAREDGRATVGATTTYAELAAHELSDRVAALGEACAVVADRQVRSLGTVGGAVAHGDPTFDLLAPLRALDAEVRLAAPDGRRRVPLDSFLVGHLRTDRREDELVTGVTVERPEPGRSGSAYERHAAVESGRATAGVAARVALADGAFETVRVACSAVADTPARAHAVEDKSVGEAATADVVAAASERVSEDIDPIDDEAGSATYKRRLAATLTERSLLAAVRRAGGSP</sequence>
<dbReference type="InterPro" id="IPR016166">
    <property type="entry name" value="FAD-bd_PCMH"/>
</dbReference>
<evidence type="ECO:0000256" key="2">
    <source>
        <dbReference type="ARBA" id="ARBA00022827"/>
    </source>
</evidence>
<organism evidence="6 7">
    <name type="scientific">Halosimplex carlsbadense 2-9-1</name>
    <dbReference type="NCBI Taxonomy" id="797114"/>
    <lineage>
        <taxon>Archaea</taxon>
        <taxon>Methanobacteriati</taxon>
        <taxon>Methanobacteriota</taxon>
        <taxon>Stenosarchaea group</taxon>
        <taxon>Halobacteria</taxon>
        <taxon>Halobacteriales</taxon>
        <taxon>Haloarculaceae</taxon>
        <taxon>Halosimplex</taxon>
    </lineage>
</organism>
<dbReference type="InterPro" id="IPR016169">
    <property type="entry name" value="FAD-bd_PCMH_sub2"/>
</dbReference>
<keyword evidence="1" id="KW-0285">Flavoprotein</keyword>
<name>M0D518_9EURY</name>
<dbReference type="EMBL" id="AOIU01000003">
    <property type="protein sequence ID" value="ELZ30530.1"/>
    <property type="molecule type" value="Genomic_DNA"/>
</dbReference>
<dbReference type="InterPro" id="IPR016167">
    <property type="entry name" value="FAD-bd_PCMH_sub1"/>
</dbReference>
<evidence type="ECO:0000256" key="4">
    <source>
        <dbReference type="SAM" id="MobiDB-lite"/>
    </source>
</evidence>
<reference evidence="6 7" key="1">
    <citation type="journal article" date="2014" name="PLoS Genet.">
        <title>Phylogenetically driven sequencing of extremely halophilic archaea reveals strategies for static and dynamic osmo-response.</title>
        <authorList>
            <person name="Becker E.A."/>
            <person name="Seitzer P.M."/>
            <person name="Tritt A."/>
            <person name="Larsen D."/>
            <person name="Krusor M."/>
            <person name="Yao A.I."/>
            <person name="Wu D."/>
            <person name="Madern D."/>
            <person name="Eisen J.A."/>
            <person name="Darling A.E."/>
            <person name="Facciotti M.T."/>
        </authorList>
    </citation>
    <scope>NUCLEOTIDE SEQUENCE [LARGE SCALE GENOMIC DNA]</scope>
    <source>
        <strain evidence="6 7">2-9-1</strain>
    </source>
</reference>
<evidence type="ECO:0000313" key="6">
    <source>
        <dbReference type="EMBL" id="ELZ30530.1"/>
    </source>
</evidence>
<dbReference type="InterPro" id="IPR005107">
    <property type="entry name" value="CO_DH_flav_C"/>
</dbReference>
<accession>M0D518</accession>
<evidence type="ECO:0000256" key="1">
    <source>
        <dbReference type="ARBA" id="ARBA00022630"/>
    </source>
</evidence>
<dbReference type="PANTHER" id="PTHR42659">
    <property type="entry name" value="XANTHINE DEHYDROGENASE SUBUNIT C-RELATED"/>
    <property type="match status" value="1"/>
</dbReference>
<dbReference type="Gene3D" id="3.30.390.50">
    <property type="entry name" value="CO dehydrogenase flavoprotein, C-terminal domain"/>
    <property type="match status" value="1"/>
</dbReference>
<comment type="caution">
    <text evidence="6">The sequence shown here is derived from an EMBL/GenBank/DDBJ whole genome shotgun (WGS) entry which is preliminary data.</text>
</comment>
<dbReference type="Gene3D" id="3.30.465.10">
    <property type="match status" value="1"/>
</dbReference>
<dbReference type="Pfam" id="PF03450">
    <property type="entry name" value="CO_deh_flav_C"/>
    <property type="match status" value="1"/>
</dbReference>
<keyword evidence="7" id="KW-1185">Reference proteome</keyword>
<proteinExistence type="predicted"/>
<dbReference type="STRING" id="797114.C475_00260"/>
<dbReference type="InterPro" id="IPR036318">
    <property type="entry name" value="FAD-bd_PCMH-like_sf"/>
</dbReference>
<evidence type="ECO:0000256" key="3">
    <source>
        <dbReference type="ARBA" id="ARBA00023002"/>
    </source>
</evidence>
<dbReference type="PROSITE" id="PS51387">
    <property type="entry name" value="FAD_PCMH"/>
    <property type="match status" value="1"/>
</dbReference>
<dbReference type="GO" id="GO:0016491">
    <property type="term" value="F:oxidoreductase activity"/>
    <property type="evidence" value="ECO:0007669"/>
    <property type="project" value="UniProtKB-KW"/>
</dbReference>
<keyword evidence="3" id="KW-0560">Oxidoreductase</keyword>
<feature type="domain" description="FAD-binding PCMH-type" evidence="5">
    <location>
        <begin position="18"/>
        <end position="193"/>
    </location>
</feature>
<gene>
    <name evidence="6" type="ORF">C475_00260</name>
</gene>
<dbReference type="InterPro" id="IPR051312">
    <property type="entry name" value="Diverse_Substr_Oxidored"/>
</dbReference>
<dbReference type="SMART" id="SM01092">
    <property type="entry name" value="CO_deh_flav_C"/>
    <property type="match status" value="1"/>
</dbReference>
<dbReference type="InterPro" id="IPR036683">
    <property type="entry name" value="CO_DH_flav_C_dom_sf"/>
</dbReference>
<dbReference type="Gene3D" id="3.30.43.10">
    <property type="entry name" value="Uridine Diphospho-n-acetylenolpyruvylglucosamine Reductase, domain 2"/>
    <property type="match status" value="1"/>
</dbReference>
<dbReference type="AlphaFoldDB" id="M0D518"/>
<evidence type="ECO:0000259" key="5">
    <source>
        <dbReference type="PROSITE" id="PS51387"/>
    </source>
</evidence>
<dbReference type="PANTHER" id="PTHR42659:SF2">
    <property type="entry name" value="XANTHINE DEHYDROGENASE SUBUNIT C-RELATED"/>
    <property type="match status" value="1"/>
</dbReference>
<feature type="region of interest" description="Disordered" evidence="4">
    <location>
        <begin position="1"/>
        <end position="27"/>
    </location>
</feature>
<dbReference type="SUPFAM" id="SSF56176">
    <property type="entry name" value="FAD-binding/transporter-associated domain-like"/>
    <property type="match status" value="1"/>
</dbReference>
<dbReference type="InterPro" id="IPR002346">
    <property type="entry name" value="Mopterin_DH_FAD-bd"/>
</dbReference>
<dbReference type="SUPFAM" id="SSF55447">
    <property type="entry name" value="CO dehydrogenase flavoprotein C-terminal domain-like"/>
    <property type="match status" value="1"/>
</dbReference>